<dbReference type="UniPathway" id="UPA00077">
    <property type="reaction ID" value="UER00156"/>
</dbReference>
<evidence type="ECO:0000256" key="5">
    <source>
        <dbReference type="ARBA" id="ARBA00022679"/>
    </source>
</evidence>
<dbReference type="Pfam" id="PF00809">
    <property type="entry name" value="Pterin_bind"/>
    <property type="match status" value="1"/>
</dbReference>
<comment type="similarity">
    <text evidence="9">Belongs to the DHPS family.</text>
</comment>
<organism evidence="11 12">
    <name type="scientific">Minwuia thermotolerans</name>
    <dbReference type="NCBI Taxonomy" id="2056226"/>
    <lineage>
        <taxon>Bacteria</taxon>
        <taxon>Pseudomonadati</taxon>
        <taxon>Pseudomonadota</taxon>
        <taxon>Alphaproteobacteria</taxon>
        <taxon>Minwuiales</taxon>
        <taxon>Minwuiaceae</taxon>
        <taxon>Minwuia</taxon>
    </lineage>
</organism>
<dbReference type="Gene3D" id="3.20.20.20">
    <property type="entry name" value="Dihydropteroate synthase-like"/>
    <property type="match status" value="1"/>
</dbReference>
<dbReference type="OrthoDB" id="9811744at2"/>
<keyword evidence="5 9" id="KW-0808">Transferase</keyword>
<dbReference type="Proteomes" id="UP000229498">
    <property type="component" value="Unassembled WGS sequence"/>
</dbReference>
<dbReference type="PROSITE" id="PS50972">
    <property type="entry name" value="PTERIN_BINDING"/>
    <property type="match status" value="1"/>
</dbReference>
<evidence type="ECO:0000256" key="1">
    <source>
        <dbReference type="ARBA" id="ARBA00000012"/>
    </source>
</evidence>
<dbReference type="EMBL" id="PHIG01000004">
    <property type="protein sequence ID" value="PJK31585.1"/>
    <property type="molecule type" value="Genomic_DNA"/>
</dbReference>
<protein>
    <recommendedName>
        <fullName evidence="4 9">Dihydropteroate synthase</fullName>
        <shortName evidence="9">DHPS</shortName>
        <ecNumber evidence="4 9">2.5.1.15</ecNumber>
    </recommendedName>
    <alternativeName>
        <fullName evidence="9">Dihydropteroate pyrophosphorylase</fullName>
    </alternativeName>
</protein>
<proteinExistence type="inferred from homology"/>
<gene>
    <name evidence="11" type="primary">folP</name>
    <name evidence="11" type="ORF">CVT23_00575</name>
</gene>
<dbReference type="InterPro" id="IPR006390">
    <property type="entry name" value="DHP_synth_dom"/>
</dbReference>
<dbReference type="PANTHER" id="PTHR20941">
    <property type="entry name" value="FOLATE SYNTHESIS PROTEINS"/>
    <property type="match status" value="1"/>
</dbReference>
<dbReference type="AlphaFoldDB" id="A0A2M9G795"/>
<name>A0A2M9G795_9PROT</name>
<keyword evidence="12" id="KW-1185">Reference proteome</keyword>
<dbReference type="GO" id="GO:0005829">
    <property type="term" value="C:cytosol"/>
    <property type="evidence" value="ECO:0007669"/>
    <property type="project" value="TreeGrafter"/>
</dbReference>
<evidence type="ECO:0000256" key="6">
    <source>
        <dbReference type="ARBA" id="ARBA00022723"/>
    </source>
</evidence>
<dbReference type="RefSeq" id="WP_109794411.1">
    <property type="nucleotide sequence ID" value="NZ_PHIG01000004.1"/>
</dbReference>
<evidence type="ECO:0000259" key="10">
    <source>
        <dbReference type="PROSITE" id="PS50972"/>
    </source>
</evidence>
<dbReference type="PANTHER" id="PTHR20941:SF1">
    <property type="entry name" value="FOLIC ACID SYNTHESIS PROTEIN FOL1"/>
    <property type="match status" value="1"/>
</dbReference>
<evidence type="ECO:0000313" key="12">
    <source>
        <dbReference type="Proteomes" id="UP000229498"/>
    </source>
</evidence>
<keyword evidence="6 9" id="KW-0479">Metal-binding</keyword>
<comment type="function">
    <text evidence="9">Catalyzes the condensation of para-aminobenzoate (pABA) with 6-hydroxymethyl-7,8-dihydropterin diphosphate (DHPt-PP) to form 7,8-dihydropteroate (H2Pte), the immediate precursor of folate derivatives.</text>
</comment>
<evidence type="ECO:0000256" key="3">
    <source>
        <dbReference type="ARBA" id="ARBA00004763"/>
    </source>
</evidence>
<evidence type="ECO:0000313" key="11">
    <source>
        <dbReference type="EMBL" id="PJK31585.1"/>
    </source>
</evidence>
<keyword evidence="8 9" id="KW-0289">Folate biosynthesis</keyword>
<accession>A0A2M9G795</accession>
<evidence type="ECO:0000256" key="2">
    <source>
        <dbReference type="ARBA" id="ARBA00001946"/>
    </source>
</evidence>
<dbReference type="InterPro" id="IPR045031">
    <property type="entry name" value="DHP_synth-like"/>
</dbReference>
<evidence type="ECO:0000256" key="9">
    <source>
        <dbReference type="RuleBase" id="RU361205"/>
    </source>
</evidence>
<dbReference type="SUPFAM" id="SSF51717">
    <property type="entry name" value="Dihydropteroate synthetase-like"/>
    <property type="match status" value="1"/>
</dbReference>
<keyword evidence="7 9" id="KW-0460">Magnesium</keyword>
<comment type="caution">
    <text evidence="11">The sequence shown here is derived from an EMBL/GenBank/DDBJ whole genome shotgun (WGS) entry which is preliminary data.</text>
</comment>
<dbReference type="CDD" id="cd00739">
    <property type="entry name" value="DHPS"/>
    <property type="match status" value="1"/>
</dbReference>
<dbReference type="GO" id="GO:0046654">
    <property type="term" value="P:tetrahydrofolate biosynthetic process"/>
    <property type="evidence" value="ECO:0007669"/>
    <property type="project" value="UniProtKB-UniPathway"/>
</dbReference>
<reference evidence="11 12" key="1">
    <citation type="submission" date="2017-11" db="EMBL/GenBank/DDBJ databases">
        <title>Draft genome sequence of Rhizobiales bacterium SY3-13.</title>
        <authorList>
            <person name="Sun C."/>
        </authorList>
    </citation>
    <scope>NUCLEOTIDE SEQUENCE [LARGE SCALE GENOMIC DNA]</scope>
    <source>
        <strain evidence="11 12">SY3-13</strain>
    </source>
</reference>
<dbReference type="EC" id="2.5.1.15" evidence="4 9"/>
<dbReference type="GO" id="GO:0046656">
    <property type="term" value="P:folic acid biosynthetic process"/>
    <property type="evidence" value="ECO:0007669"/>
    <property type="project" value="UniProtKB-KW"/>
</dbReference>
<evidence type="ECO:0000256" key="7">
    <source>
        <dbReference type="ARBA" id="ARBA00022842"/>
    </source>
</evidence>
<feature type="domain" description="Pterin-binding" evidence="10">
    <location>
        <begin position="12"/>
        <end position="265"/>
    </location>
</feature>
<dbReference type="InterPro" id="IPR000489">
    <property type="entry name" value="Pterin-binding_dom"/>
</dbReference>
<comment type="cofactor">
    <cofactor evidence="2 9">
        <name>Mg(2+)</name>
        <dbReference type="ChEBI" id="CHEBI:18420"/>
    </cofactor>
</comment>
<comment type="pathway">
    <text evidence="3 9">Cofactor biosynthesis; tetrahydrofolate biosynthesis; 7,8-dihydrofolate from 2-amino-4-hydroxy-6-hydroxymethyl-7,8-dihydropteridine diphosphate and 4-aminobenzoate: step 1/2.</text>
</comment>
<evidence type="ECO:0000256" key="4">
    <source>
        <dbReference type="ARBA" id="ARBA00012458"/>
    </source>
</evidence>
<dbReference type="GO" id="GO:0004156">
    <property type="term" value="F:dihydropteroate synthase activity"/>
    <property type="evidence" value="ECO:0007669"/>
    <property type="project" value="UniProtKB-EC"/>
</dbReference>
<dbReference type="PROSITE" id="PS00792">
    <property type="entry name" value="DHPS_1"/>
    <property type="match status" value="1"/>
</dbReference>
<dbReference type="InterPro" id="IPR011005">
    <property type="entry name" value="Dihydropteroate_synth-like_sf"/>
</dbReference>
<dbReference type="NCBIfam" id="TIGR01496">
    <property type="entry name" value="DHPS"/>
    <property type="match status" value="1"/>
</dbReference>
<sequence>MHPTASEAAAPPAVMGIVNVTPDSFSDGGRAAAPAAAIGLARRHLADGAAFVDIGAESTRPGAAEIPLEEEWRRLAPVLEVLLAEGAPVSVDTRKAEIMRRALALGAPMINDVSALTFDAAALDVIAGASCEVVLMHAKGLPEDMQENPTYDDVAAEVLSYLEARIAACAAAGIERRRIVADPGIGFGKTFRQNLELMAALPRFRELGVRLLVGASRKGFIGWLTGVKQADRRLGGSIGAALAAAAGGADILRVHDVAETVQALAVFHAARNGHPPPSDR</sequence>
<evidence type="ECO:0000256" key="8">
    <source>
        <dbReference type="ARBA" id="ARBA00022909"/>
    </source>
</evidence>
<comment type="catalytic activity">
    <reaction evidence="1">
        <text>(7,8-dihydropterin-6-yl)methyl diphosphate + 4-aminobenzoate = 7,8-dihydropteroate + diphosphate</text>
        <dbReference type="Rhea" id="RHEA:19949"/>
        <dbReference type="ChEBI" id="CHEBI:17836"/>
        <dbReference type="ChEBI" id="CHEBI:17839"/>
        <dbReference type="ChEBI" id="CHEBI:33019"/>
        <dbReference type="ChEBI" id="CHEBI:72950"/>
        <dbReference type="EC" id="2.5.1.15"/>
    </reaction>
</comment>
<dbReference type="GO" id="GO:0046872">
    <property type="term" value="F:metal ion binding"/>
    <property type="evidence" value="ECO:0007669"/>
    <property type="project" value="UniProtKB-KW"/>
</dbReference>